<sequence>MSKNFRPLFSVESTKSSREFRDETHKLLEEKKLLEERVKELEERLRSLEAENGALTQELSHLKEELAEKNSRLEKLLSELTSAKLEKKITEELINKVKESVDSMKENLKSDFVRLSKEVIKEFLLTDVIPKEELVTKILNEVFEGSLELRGSVKVYLNPADMDKVFEFIAGVKEKLGGKVDIEVLPDQGLAPGELRMETPKFVIERKHEEITEETIGEVVKRVLEGS</sequence>
<evidence type="ECO:0000313" key="3">
    <source>
        <dbReference type="EMBL" id="RLJ71523.1"/>
    </source>
</evidence>
<dbReference type="EMBL" id="RCCJ01000001">
    <property type="protein sequence ID" value="RLJ71523.1"/>
    <property type="molecule type" value="Genomic_DNA"/>
</dbReference>
<dbReference type="AlphaFoldDB" id="A0A497XXM4"/>
<dbReference type="Gene3D" id="1.10.287.1490">
    <property type="match status" value="1"/>
</dbReference>
<feature type="domain" description="Flagellar assembly protein FliH/Type III secretion system HrpE" evidence="2">
    <location>
        <begin position="88"/>
        <end position="204"/>
    </location>
</feature>
<evidence type="ECO:0000256" key="1">
    <source>
        <dbReference type="SAM" id="Coils"/>
    </source>
</evidence>
<organism evidence="3 4">
    <name type="scientific">Hydrogenivirga caldilitoris</name>
    <dbReference type="NCBI Taxonomy" id="246264"/>
    <lineage>
        <taxon>Bacteria</taxon>
        <taxon>Pseudomonadati</taxon>
        <taxon>Aquificota</taxon>
        <taxon>Aquificia</taxon>
        <taxon>Aquificales</taxon>
        <taxon>Aquificaceae</taxon>
        <taxon>Hydrogenivirga</taxon>
    </lineage>
</organism>
<comment type="caution">
    <text evidence="3">The sequence shown here is derived from an EMBL/GenBank/DDBJ whole genome shotgun (WGS) entry which is preliminary data.</text>
</comment>
<dbReference type="InterPro" id="IPR018035">
    <property type="entry name" value="Flagellar_FliH/T3SS_HrpE"/>
</dbReference>
<keyword evidence="4" id="KW-1185">Reference proteome</keyword>
<keyword evidence="3" id="KW-0969">Cilium</keyword>
<accession>A0A497XXM4</accession>
<evidence type="ECO:0000259" key="2">
    <source>
        <dbReference type="Pfam" id="PF02108"/>
    </source>
</evidence>
<dbReference type="Proteomes" id="UP000267841">
    <property type="component" value="Unassembled WGS sequence"/>
</dbReference>
<dbReference type="Pfam" id="PF02108">
    <property type="entry name" value="FliH"/>
    <property type="match status" value="1"/>
</dbReference>
<gene>
    <name evidence="3" type="ORF">BCF55_1825</name>
</gene>
<keyword evidence="3" id="KW-0966">Cell projection</keyword>
<reference evidence="3 4" key="1">
    <citation type="submission" date="2018-10" db="EMBL/GenBank/DDBJ databases">
        <title>Genomic Encyclopedia of Archaeal and Bacterial Type Strains, Phase II (KMG-II): from individual species to whole genera.</title>
        <authorList>
            <person name="Goeker M."/>
        </authorList>
    </citation>
    <scope>NUCLEOTIDE SEQUENCE [LARGE SCALE GENOMIC DNA]</scope>
    <source>
        <strain evidence="3 4">DSM 16510</strain>
    </source>
</reference>
<protein>
    <submittedName>
        <fullName evidence="3">Flagellar biosynthesis/type III secretory pathway protein FliH</fullName>
    </submittedName>
</protein>
<keyword evidence="1" id="KW-0175">Coiled coil</keyword>
<evidence type="ECO:0000313" key="4">
    <source>
        <dbReference type="Proteomes" id="UP000267841"/>
    </source>
</evidence>
<feature type="coiled-coil region" evidence="1">
    <location>
        <begin position="17"/>
        <end position="107"/>
    </location>
</feature>
<name>A0A497XXM4_9AQUI</name>
<proteinExistence type="predicted"/>
<keyword evidence="3" id="KW-0282">Flagellum</keyword>